<keyword evidence="1" id="KW-0812">Transmembrane</keyword>
<keyword evidence="1" id="KW-0472">Membrane</keyword>
<evidence type="ECO:0000313" key="3">
    <source>
        <dbReference type="Proteomes" id="UP001595075"/>
    </source>
</evidence>
<evidence type="ECO:0000256" key="1">
    <source>
        <dbReference type="SAM" id="Phobius"/>
    </source>
</evidence>
<feature type="transmembrane region" description="Helical" evidence="1">
    <location>
        <begin position="122"/>
        <end position="144"/>
    </location>
</feature>
<dbReference type="EMBL" id="JAZHXI010000012">
    <property type="protein sequence ID" value="KAL2065555.1"/>
    <property type="molecule type" value="Genomic_DNA"/>
</dbReference>
<gene>
    <name evidence="2" type="ORF">VTL71DRAFT_3225</name>
</gene>
<comment type="caution">
    <text evidence="2">The sequence shown here is derived from an EMBL/GenBank/DDBJ whole genome shotgun (WGS) entry which is preliminary data.</text>
</comment>
<reference evidence="2 3" key="1">
    <citation type="journal article" date="2024" name="Commun. Biol.">
        <title>Comparative genomic analysis of thermophilic fungi reveals convergent evolutionary adaptations and gene losses.</title>
        <authorList>
            <person name="Steindorff A.S."/>
            <person name="Aguilar-Pontes M.V."/>
            <person name="Robinson A.J."/>
            <person name="Andreopoulos B."/>
            <person name="LaButti K."/>
            <person name="Kuo A."/>
            <person name="Mondo S."/>
            <person name="Riley R."/>
            <person name="Otillar R."/>
            <person name="Haridas S."/>
            <person name="Lipzen A."/>
            <person name="Grimwood J."/>
            <person name="Schmutz J."/>
            <person name="Clum A."/>
            <person name="Reid I.D."/>
            <person name="Moisan M.C."/>
            <person name="Butler G."/>
            <person name="Nguyen T.T.M."/>
            <person name="Dewar K."/>
            <person name="Conant G."/>
            <person name="Drula E."/>
            <person name="Henrissat B."/>
            <person name="Hansel C."/>
            <person name="Singer S."/>
            <person name="Hutchinson M.I."/>
            <person name="de Vries R.P."/>
            <person name="Natvig D.O."/>
            <person name="Powell A.J."/>
            <person name="Tsang A."/>
            <person name="Grigoriev I.V."/>
        </authorList>
    </citation>
    <scope>NUCLEOTIDE SEQUENCE [LARGE SCALE GENOMIC DNA]</scope>
    <source>
        <strain evidence="2 3">CBS 494.80</strain>
    </source>
</reference>
<dbReference type="Proteomes" id="UP001595075">
    <property type="component" value="Unassembled WGS sequence"/>
</dbReference>
<protein>
    <submittedName>
        <fullName evidence="2">Uncharacterized protein</fullName>
    </submittedName>
</protein>
<organism evidence="2 3">
    <name type="scientific">Oculimacula yallundae</name>
    <dbReference type="NCBI Taxonomy" id="86028"/>
    <lineage>
        <taxon>Eukaryota</taxon>
        <taxon>Fungi</taxon>
        <taxon>Dikarya</taxon>
        <taxon>Ascomycota</taxon>
        <taxon>Pezizomycotina</taxon>
        <taxon>Leotiomycetes</taxon>
        <taxon>Helotiales</taxon>
        <taxon>Ploettnerulaceae</taxon>
        <taxon>Oculimacula</taxon>
    </lineage>
</organism>
<evidence type="ECO:0000313" key="2">
    <source>
        <dbReference type="EMBL" id="KAL2065555.1"/>
    </source>
</evidence>
<keyword evidence="1" id="KW-1133">Transmembrane helix</keyword>
<proteinExistence type="predicted"/>
<accession>A0ABR4C6L4</accession>
<keyword evidence="3" id="KW-1185">Reference proteome</keyword>
<sequence length="177" mass="20143">MGRELPAIVVETFRLGNKIGALDSLYRMGHFELRNGSLCFTTTPSIQQILHEVQIQKFCLIGCSIITLDAVHFYQHFDPYFQIETSIDEAFPRRLGGFFAKRHLRFLSPRFVRIAVFGMEQYSTFTLLGAIPAVIFVILGWIGLVDDSWGRRYNWLSIMGNPISVAQRGLRGFGGCF</sequence>
<name>A0ABR4C6L4_9HELO</name>